<feature type="compositionally biased region" description="Low complexity" evidence="1">
    <location>
        <begin position="1"/>
        <end position="16"/>
    </location>
</feature>
<feature type="region of interest" description="Disordered" evidence="1">
    <location>
        <begin position="1"/>
        <end position="23"/>
    </location>
</feature>
<protein>
    <submittedName>
        <fullName evidence="3">Uncharacterized protein</fullName>
    </submittedName>
</protein>
<keyword evidence="2" id="KW-1185">Reference proteome</keyword>
<reference evidence="3" key="1">
    <citation type="submission" date="2022-11" db="UniProtKB">
        <authorList>
            <consortium name="WormBaseParasite"/>
        </authorList>
    </citation>
    <scope>IDENTIFICATION</scope>
</reference>
<accession>A0A915I479</accession>
<dbReference type="AlphaFoldDB" id="A0A915I479"/>
<proteinExistence type="predicted"/>
<evidence type="ECO:0000256" key="1">
    <source>
        <dbReference type="SAM" id="MobiDB-lite"/>
    </source>
</evidence>
<organism evidence="2 3">
    <name type="scientific">Romanomermis culicivorax</name>
    <name type="common">Nematode worm</name>
    <dbReference type="NCBI Taxonomy" id="13658"/>
    <lineage>
        <taxon>Eukaryota</taxon>
        <taxon>Metazoa</taxon>
        <taxon>Ecdysozoa</taxon>
        <taxon>Nematoda</taxon>
        <taxon>Enoplea</taxon>
        <taxon>Dorylaimia</taxon>
        <taxon>Mermithida</taxon>
        <taxon>Mermithoidea</taxon>
        <taxon>Mermithidae</taxon>
        <taxon>Romanomermis</taxon>
    </lineage>
</organism>
<dbReference type="WBParaSite" id="nRc.2.0.1.t08942-RA">
    <property type="protein sequence ID" value="nRc.2.0.1.t08942-RA"/>
    <property type="gene ID" value="nRc.2.0.1.g08942"/>
</dbReference>
<evidence type="ECO:0000313" key="3">
    <source>
        <dbReference type="WBParaSite" id="nRc.2.0.1.t08942-RA"/>
    </source>
</evidence>
<dbReference type="Proteomes" id="UP000887565">
    <property type="component" value="Unplaced"/>
</dbReference>
<evidence type="ECO:0000313" key="2">
    <source>
        <dbReference type="Proteomes" id="UP000887565"/>
    </source>
</evidence>
<name>A0A915I479_ROMCU</name>
<sequence>MGVGSTTSVAVGASTSKGSLSNAQGRCGYFLAKSVDQMAHIPSVTDYESPNEKSLKSRTYKDFQLTDLK</sequence>